<proteinExistence type="predicted"/>
<dbReference type="EMBL" id="AMQM01000217">
    <property type="status" value="NOT_ANNOTATED_CDS"/>
    <property type="molecule type" value="Genomic_DNA"/>
</dbReference>
<accession>T1ENT9</accession>
<dbReference type="KEGG" id="hro:HELRODRAFT_159281"/>
<dbReference type="EnsemblMetazoa" id="HelroT159281">
    <property type="protein sequence ID" value="HelroP159281"/>
    <property type="gene ID" value="HelroG159281"/>
</dbReference>
<evidence type="ECO:0000313" key="3">
    <source>
        <dbReference type="Proteomes" id="UP000015101"/>
    </source>
</evidence>
<reference evidence="2" key="3">
    <citation type="submission" date="2015-06" db="UniProtKB">
        <authorList>
            <consortium name="EnsemblMetazoa"/>
        </authorList>
    </citation>
    <scope>IDENTIFICATION</scope>
</reference>
<protein>
    <submittedName>
        <fullName evidence="1 2">Uncharacterized protein</fullName>
    </submittedName>
</protein>
<dbReference type="RefSeq" id="XP_009009417.1">
    <property type="nucleotide sequence ID" value="XM_009011169.1"/>
</dbReference>
<dbReference type="EMBL" id="AMQM01000216">
    <property type="status" value="NOT_ANNOTATED_CDS"/>
    <property type="molecule type" value="Genomic_DNA"/>
</dbReference>
<reference evidence="1 3" key="2">
    <citation type="journal article" date="2013" name="Nature">
        <title>Insights into bilaterian evolution from three spiralian genomes.</title>
        <authorList>
            <person name="Simakov O."/>
            <person name="Marletaz F."/>
            <person name="Cho S.J."/>
            <person name="Edsinger-Gonzales E."/>
            <person name="Havlak P."/>
            <person name="Hellsten U."/>
            <person name="Kuo D.H."/>
            <person name="Larsson T."/>
            <person name="Lv J."/>
            <person name="Arendt D."/>
            <person name="Savage R."/>
            <person name="Osoegawa K."/>
            <person name="de Jong P."/>
            <person name="Grimwood J."/>
            <person name="Chapman J.A."/>
            <person name="Shapiro H."/>
            <person name="Aerts A."/>
            <person name="Otillar R.P."/>
            <person name="Terry A.Y."/>
            <person name="Boore J.L."/>
            <person name="Grigoriev I.V."/>
            <person name="Lindberg D.R."/>
            <person name="Seaver E.C."/>
            <person name="Weisblat D.A."/>
            <person name="Putnam N.H."/>
            <person name="Rokhsar D.S."/>
        </authorList>
    </citation>
    <scope>NUCLEOTIDE SEQUENCE</scope>
</reference>
<dbReference type="PANTHER" id="PTHR46409">
    <property type="entry name" value="HTH PSQ-TYPE DOMAIN-CONTAINING PROTEIN"/>
    <property type="match status" value="1"/>
</dbReference>
<sequence length="227" mass="26366">MEYNLDRPLQWLVCLLHCNELPFKRFLPGMDFARTAGPSTSTGTISSALEYDPNELPVVNYFPITGKVTDCDEAVKKDLSTDQLYFLKACLAVERGRQASTDIDFLEKSLPGNIIHARWLTKANRILRLCMSREVASEHLRRVTHFILNFYGPFWFKIKSNSSCQNGANNFFYLVQLFQELDALDQAVTNRQRDIETQKCLQSRNAFFMFYDFEQLENNDFIDNKMV</sequence>
<organism evidence="2 3">
    <name type="scientific">Helobdella robusta</name>
    <name type="common">Californian leech</name>
    <dbReference type="NCBI Taxonomy" id="6412"/>
    <lineage>
        <taxon>Eukaryota</taxon>
        <taxon>Metazoa</taxon>
        <taxon>Spiralia</taxon>
        <taxon>Lophotrochozoa</taxon>
        <taxon>Annelida</taxon>
        <taxon>Clitellata</taxon>
        <taxon>Hirudinea</taxon>
        <taxon>Rhynchobdellida</taxon>
        <taxon>Glossiphoniidae</taxon>
        <taxon>Helobdella</taxon>
    </lineage>
</organism>
<evidence type="ECO:0000313" key="2">
    <source>
        <dbReference type="EnsemblMetazoa" id="HelroP159281"/>
    </source>
</evidence>
<reference evidence="3" key="1">
    <citation type="submission" date="2012-12" db="EMBL/GenBank/DDBJ databases">
        <authorList>
            <person name="Hellsten U."/>
            <person name="Grimwood J."/>
            <person name="Chapman J.A."/>
            <person name="Shapiro H."/>
            <person name="Aerts A."/>
            <person name="Otillar R.P."/>
            <person name="Terry A.Y."/>
            <person name="Boore J.L."/>
            <person name="Simakov O."/>
            <person name="Marletaz F."/>
            <person name="Cho S.-J."/>
            <person name="Edsinger-Gonzales E."/>
            <person name="Havlak P."/>
            <person name="Kuo D.-H."/>
            <person name="Larsson T."/>
            <person name="Lv J."/>
            <person name="Arendt D."/>
            <person name="Savage R."/>
            <person name="Osoegawa K."/>
            <person name="de Jong P."/>
            <person name="Lindberg D.R."/>
            <person name="Seaver E.C."/>
            <person name="Weisblat D.A."/>
            <person name="Putnam N.H."/>
            <person name="Grigoriev I.V."/>
            <person name="Rokhsar D.S."/>
        </authorList>
    </citation>
    <scope>NUCLEOTIDE SEQUENCE</scope>
</reference>
<dbReference type="GeneID" id="20198239"/>
<name>T1ENT9_HELRO</name>
<dbReference type="OrthoDB" id="6766867at2759"/>
<dbReference type="Proteomes" id="UP000015101">
    <property type="component" value="Unassembled WGS sequence"/>
</dbReference>
<dbReference type="InParanoid" id="T1ENT9"/>
<dbReference type="EMBL" id="KB095811">
    <property type="protein sequence ID" value="ESO12697.1"/>
    <property type="molecule type" value="Genomic_DNA"/>
</dbReference>
<dbReference type="PANTHER" id="PTHR46409:SF1">
    <property type="entry name" value="HTH PSQ-TYPE DOMAIN-CONTAINING PROTEIN"/>
    <property type="match status" value="1"/>
</dbReference>
<gene>
    <name evidence="2" type="primary">20198239</name>
    <name evidence="1" type="ORF">HELRODRAFT_159281</name>
</gene>
<evidence type="ECO:0000313" key="1">
    <source>
        <dbReference type="EMBL" id="ESO12697.1"/>
    </source>
</evidence>
<dbReference type="HOGENOM" id="CLU_1220844_0_0_1"/>
<dbReference type="CTD" id="20198239"/>
<dbReference type="AlphaFoldDB" id="T1ENT9"/>
<keyword evidence="3" id="KW-1185">Reference proteome</keyword>